<evidence type="ECO:0000313" key="4">
    <source>
        <dbReference type="EMBL" id="MBF6358348.1"/>
    </source>
</evidence>
<sequence>MLYGRESEQARIDQLLCDARAGRSGALVLRGEPGVGKTALLDYAAAQGLATVRSAGVESEAELPFAGLHLLARTAAPLIERLPERQRAALLGAFGVGDSGPGDRLLIGLAVLSLLAEEAAEHPVLCVIDDAHWLDRATAEALVFAARRLDAEGVAILFAARTGPADFPAAGLPELVVGPLRQESAAALLDALEPDLAPGLRMRALGAAAGNPLALRELPAVLAASAPDEGPNPLPLTQRLHVAFHGQVSRLPSATRSLLLVAAAAGTTETGPVLTAAAELGATPADLRPAEELGLIAGDGRHLRLRHPLLRSAIYRGAPLSARLAAHRALADTMTGPDRADLRAWHLASAATGPDEQIATALEDTAQRALLRSGHHGAVAAYERAATLSTDQRARVRRLVLAAETAADAGLFESAATISARAAAHTSDALLSARLDLVHGSAEFGTGQHLAAHRRLLAAADAIAAEQPSQAARILTQAVHAAWYLGEAELAQTHARLRALRLDDAEPSAPVLRYVLDGLHGRSAGDLRAAADAVGDPRDLVLLCGAGLVPGQDEQVRDLAAELVARCREEGRIGLLPPLLFFLAEAETFLGRPREGFVLATEGARIADDIGLRHWVSQLTAFLAYLAALEGDVEGCSAAVARASAEQFGGPSAAGATWCQAALGMLALGLGRVDEAIGRFTALTVEPARHQVVGLRSLPDAIEAAVRLGDRELAGDAMIRLSAWARDCGQPWVRALEQRSRALTTEGREAGELYEAALGSRPRPFEEGRTRLLYGEWLRRARRKTEARTQLRTAHEIFAGLGANPWAERAEVELRALGDGGMSRPGSGPSAVLTPQELQIVRLAARGMSNRDIAAHLFLSPRTVGHHLYKAYPKLGVASRSELAGLTLDAQ</sequence>
<reference evidence="4 5" key="1">
    <citation type="submission" date="2020-10" db="EMBL/GenBank/DDBJ databases">
        <title>Identification of Nocardia species via Next-generation sequencing and recognition of intraspecies genetic diversity.</title>
        <authorList>
            <person name="Li P."/>
            <person name="Li P."/>
            <person name="Lu B."/>
        </authorList>
    </citation>
    <scope>NUCLEOTIDE SEQUENCE [LARGE SCALE GENOMIC DNA]</scope>
    <source>
        <strain evidence="4 5">BJ06-0143</strain>
    </source>
</reference>
<evidence type="ECO:0000313" key="5">
    <source>
        <dbReference type="Proteomes" id="UP000707731"/>
    </source>
</evidence>
<dbReference type="SMART" id="SM00421">
    <property type="entry name" value="HTH_LUXR"/>
    <property type="match status" value="1"/>
</dbReference>
<keyword evidence="2" id="KW-0067">ATP-binding</keyword>
<name>A0ABS0DNS6_9NOCA</name>
<dbReference type="PRINTS" id="PR00038">
    <property type="entry name" value="HTHLUXR"/>
</dbReference>
<proteinExistence type="predicted"/>
<accession>A0ABS0DNS6</accession>
<organism evidence="4 5">
    <name type="scientific">Nocardia higoensis</name>
    <dbReference type="NCBI Taxonomy" id="228599"/>
    <lineage>
        <taxon>Bacteria</taxon>
        <taxon>Bacillati</taxon>
        <taxon>Actinomycetota</taxon>
        <taxon>Actinomycetes</taxon>
        <taxon>Mycobacteriales</taxon>
        <taxon>Nocardiaceae</taxon>
        <taxon>Nocardia</taxon>
    </lineage>
</organism>
<dbReference type="Gene3D" id="1.10.10.10">
    <property type="entry name" value="Winged helix-like DNA-binding domain superfamily/Winged helix DNA-binding domain"/>
    <property type="match status" value="1"/>
</dbReference>
<gene>
    <name evidence="4" type="ORF">IU449_28005</name>
</gene>
<dbReference type="PANTHER" id="PTHR16305:SF35">
    <property type="entry name" value="TRANSCRIPTIONAL ACTIVATOR DOMAIN"/>
    <property type="match status" value="1"/>
</dbReference>
<dbReference type="CDD" id="cd06170">
    <property type="entry name" value="LuxR_C_like"/>
    <property type="match status" value="1"/>
</dbReference>
<dbReference type="Proteomes" id="UP000707731">
    <property type="component" value="Unassembled WGS sequence"/>
</dbReference>
<evidence type="ECO:0000256" key="1">
    <source>
        <dbReference type="ARBA" id="ARBA00022741"/>
    </source>
</evidence>
<evidence type="ECO:0000259" key="3">
    <source>
        <dbReference type="PROSITE" id="PS50043"/>
    </source>
</evidence>
<comment type="caution">
    <text evidence="4">The sequence shown here is derived from an EMBL/GenBank/DDBJ whole genome shotgun (WGS) entry which is preliminary data.</text>
</comment>
<protein>
    <submittedName>
        <fullName evidence="4">AAA family ATPase</fullName>
    </submittedName>
</protein>
<dbReference type="InterPro" id="IPR041664">
    <property type="entry name" value="AAA_16"/>
</dbReference>
<dbReference type="InterPro" id="IPR000792">
    <property type="entry name" value="Tscrpt_reg_LuxR_C"/>
</dbReference>
<dbReference type="PROSITE" id="PS50043">
    <property type="entry name" value="HTH_LUXR_2"/>
    <property type="match status" value="1"/>
</dbReference>
<dbReference type="Gene3D" id="3.40.50.300">
    <property type="entry name" value="P-loop containing nucleotide triphosphate hydrolases"/>
    <property type="match status" value="1"/>
</dbReference>
<keyword evidence="5" id="KW-1185">Reference proteome</keyword>
<dbReference type="SUPFAM" id="SSF52540">
    <property type="entry name" value="P-loop containing nucleoside triphosphate hydrolases"/>
    <property type="match status" value="1"/>
</dbReference>
<dbReference type="Pfam" id="PF00196">
    <property type="entry name" value="GerE"/>
    <property type="match status" value="1"/>
</dbReference>
<feature type="domain" description="HTH luxR-type" evidence="3">
    <location>
        <begin position="826"/>
        <end position="891"/>
    </location>
</feature>
<dbReference type="EMBL" id="JADLQN010000013">
    <property type="protein sequence ID" value="MBF6358348.1"/>
    <property type="molecule type" value="Genomic_DNA"/>
</dbReference>
<dbReference type="InterPro" id="IPR036388">
    <property type="entry name" value="WH-like_DNA-bd_sf"/>
</dbReference>
<keyword evidence="1" id="KW-0547">Nucleotide-binding</keyword>
<dbReference type="SUPFAM" id="SSF46894">
    <property type="entry name" value="C-terminal effector domain of the bipartite response regulators"/>
    <property type="match status" value="1"/>
</dbReference>
<dbReference type="Pfam" id="PF13191">
    <property type="entry name" value="AAA_16"/>
    <property type="match status" value="1"/>
</dbReference>
<evidence type="ECO:0000256" key="2">
    <source>
        <dbReference type="ARBA" id="ARBA00022840"/>
    </source>
</evidence>
<dbReference type="InterPro" id="IPR016032">
    <property type="entry name" value="Sig_transdc_resp-reg_C-effctor"/>
</dbReference>
<dbReference type="InterPro" id="IPR027417">
    <property type="entry name" value="P-loop_NTPase"/>
</dbReference>
<dbReference type="PANTHER" id="PTHR16305">
    <property type="entry name" value="TESTICULAR SOLUBLE ADENYLYL CYCLASE"/>
    <property type="match status" value="1"/>
</dbReference>